<dbReference type="AlphaFoldDB" id="A0A2T2WKT2"/>
<evidence type="ECO:0000313" key="1">
    <source>
        <dbReference type="EMBL" id="PSR22830.1"/>
    </source>
</evidence>
<gene>
    <name evidence="1" type="ORF">C7B45_04990</name>
</gene>
<reference evidence="1 2" key="1">
    <citation type="journal article" date="2014" name="BMC Genomics">
        <title>Comparison of environmental and isolate Sulfobacillus genomes reveals diverse carbon, sulfur, nitrogen, and hydrogen metabolisms.</title>
        <authorList>
            <person name="Justice N.B."/>
            <person name="Norman A."/>
            <person name="Brown C.T."/>
            <person name="Singh A."/>
            <person name="Thomas B.C."/>
            <person name="Banfield J.F."/>
        </authorList>
    </citation>
    <scope>NUCLEOTIDE SEQUENCE [LARGE SCALE GENOMIC DNA]</scope>
    <source>
        <strain evidence="1">AMDSBA3</strain>
    </source>
</reference>
<proteinExistence type="predicted"/>
<dbReference type="Proteomes" id="UP000241848">
    <property type="component" value="Unassembled WGS sequence"/>
</dbReference>
<sequence>MIREPFALLSILCYTPGMTLTLVIKLQPTRDQAQALLHTMERFNAACNAIAATAFREHTANKIRLQKLVYADIRATFGLSAQMTVRAISKVAEAYKRDKTVQPTFRPQGAIVYDPRILSWKGLDRVSIWTLDGRQMIPVVLDGYHRARMNRIRGQADLLYRDGRFFLAVVVDVPEPPPLMPDGWLGVDLGIVNIAADSDGATYSGERLAEAPAVAEEKDEIREALVEDTAAQGTPVRRR</sequence>
<comment type="caution">
    <text evidence="1">The sequence shown here is derived from an EMBL/GenBank/DDBJ whole genome shotgun (WGS) entry which is preliminary data.</text>
</comment>
<name>A0A2T2WKT2_9FIRM</name>
<dbReference type="EMBL" id="PXYV01000011">
    <property type="protein sequence ID" value="PSR22830.1"/>
    <property type="molecule type" value="Genomic_DNA"/>
</dbReference>
<evidence type="ECO:0000313" key="2">
    <source>
        <dbReference type="Proteomes" id="UP000241848"/>
    </source>
</evidence>
<dbReference type="InterPro" id="IPR010094">
    <property type="entry name" value="Transposase_put_N"/>
</dbReference>
<dbReference type="NCBIfam" id="TIGR01765">
    <property type="entry name" value="tspaseT_teng_N"/>
    <property type="match status" value="1"/>
</dbReference>
<evidence type="ECO:0008006" key="3">
    <source>
        <dbReference type="Google" id="ProtNLM"/>
    </source>
</evidence>
<protein>
    <recommendedName>
        <fullName evidence="3">Transposase</fullName>
    </recommendedName>
</protein>
<organism evidence="1 2">
    <name type="scientific">Sulfobacillus acidophilus</name>
    <dbReference type="NCBI Taxonomy" id="53633"/>
    <lineage>
        <taxon>Bacteria</taxon>
        <taxon>Bacillati</taxon>
        <taxon>Bacillota</taxon>
        <taxon>Clostridia</taxon>
        <taxon>Eubacteriales</taxon>
        <taxon>Clostridiales Family XVII. Incertae Sedis</taxon>
        <taxon>Sulfobacillus</taxon>
    </lineage>
</organism>
<feature type="non-terminal residue" evidence="1">
    <location>
        <position position="239"/>
    </location>
</feature>
<accession>A0A2T2WKT2</accession>